<comment type="caution">
    <text evidence="2">The sequence shown here is derived from an EMBL/GenBank/DDBJ whole genome shotgun (WGS) entry which is preliminary data.</text>
</comment>
<dbReference type="InterPro" id="IPR013022">
    <property type="entry name" value="Xyl_isomerase-like_TIM-brl"/>
</dbReference>
<dbReference type="AlphaFoldDB" id="A0A919JLC6"/>
<proteinExistence type="predicted"/>
<evidence type="ECO:0000313" key="2">
    <source>
        <dbReference type="EMBL" id="GIE51271.1"/>
    </source>
</evidence>
<protein>
    <recommendedName>
        <fullName evidence="1">Xylose isomerase-like TIM barrel domain-containing protein</fullName>
    </recommendedName>
</protein>
<feature type="domain" description="Xylose isomerase-like TIM barrel" evidence="1">
    <location>
        <begin position="24"/>
        <end position="155"/>
    </location>
</feature>
<reference evidence="2" key="1">
    <citation type="submission" date="2021-01" db="EMBL/GenBank/DDBJ databases">
        <title>Whole genome shotgun sequence of Actinoplanes nipponensis NBRC 14063.</title>
        <authorList>
            <person name="Komaki H."/>
            <person name="Tamura T."/>
        </authorList>
    </citation>
    <scope>NUCLEOTIDE SEQUENCE</scope>
    <source>
        <strain evidence="2">NBRC 14063</strain>
    </source>
</reference>
<organism evidence="2 3">
    <name type="scientific">Actinoplanes nipponensis</name>
    <dbReference type="NCBI Taxonomy" id="135950"/>
    <lineage>
        <taxon>Bacteria</taxon>
        <taxon>Bacillati</taxon>
        <taxon>Actinomycetota</taxon>
        <taxon>Actinomycetes</taxon>
        <taxon>Micromonosporales</taxon>
        <taxon>Micromonosporaceae</taxon>
        <taxon>Actinoplanes</taxon>
    </lineage>
</organism>
<dbReference type="InterPro" id="IPR036237">
    <property type="entry name" value="Xyl_isomerase-like_sf"/>
</dbReference>
<evidence type="ECO:0000259" key="1">
    <source>
        <dbReference type="Pfam" id="PF01261"/>
    </source>
</evidence>
<sequence length="157" mass="16691">MDDNPLLVMTGPLGALSPGRLAEVLATLGADGAELVVRAGQTVTPDEPGRLRDAARELARHGLRLGVVTTDLVAADDTADRILGRCAELGVPLVRLGWWRYDAATGYQHTLNRARRALAGLAGLGRRHGVRLALQLHHGTIHPSAAHALRLTEELAV</sequence>
<dbReference type="Proteomes" id="UP000647172">
    <property type="component" value="Unassembled WGS sequence"/>
</dbReference>
<gene>
    <name evidence="2" type="ORF">Ani05nite_48050</name>
</gene>
<evidence type="ECO:0000313" key="3">
    <source>
        <dbReference type="Proteomes" id="UP000647172"/>
    </source>
</evidence>
<keyword evidence="3" id="KW-1185">Reference proteome</keyword>
<dbReference type="Pfam" id="PF01261">
    <property type="entry name" value="AP_endonuc_2"/>
    <property type="match status" value="1"/>
</dbReference>
<name>A0A919JLC6_9ACTN</name>
<accession>A0A919JLC6</accession>
<dbReference type="Gene3D" id="3.20.20.150">
    <property type="entry name" value="Divalent-metal-dependent TIM barrel enzymes"/>
    <property type="match status" value="1"/>
</dbReference>
<dbReference type="RefSeq" id="WP_203771645.1">
    <property type="nucleotide sequence ID" value="NZ_BAAAYJ010000051.1"/>
</dbReference>
<dbReference type="SUPFAM" id="SSF51658">
    <property type="entry name" value="Xylose isomerase-like"/>
    <property type="match status" value="1"/>
</dbReference>
<dbReference type="EMBL" id="BOMQ01000056">
    <property type="protein sequence ID" value="GIE51271.1"/>
    <property type="molecule type" value="Genomic_DNA"/>
</dbReference>